<dbReference type="Pfam" id="PF00535">
    <property type="entry name" value="Glycos_transf_2"/>
    <property type="match status" value="1"/>
</dbReference>
<accession>A0A379MQL9</accession>
<evidence type="ECO:0000313" key="2">
    <source>
        <dbReference type="EMBL" id="SUE33835.1"/>
    </source>
</evidence>
<dbReference type="SUPFAM" id="SSF53448">
    <property type="entry name" value="Nucleotide-diphospho-sugar transferases"/>
    <property type="match status" value="1"/>
</dbReference>
<keyword evidence="2" id="KW-0808">Transferase</keyword>
<dbReference type="EMBL" id="UGVL01000001">
    <property type="protein sequence ID" value="SUE33835.1"/>
    <property type="molecule type" value="Genomic_DNA"/>
</dbReference>
<reference evidence="2 3" key="1">
    <citation type="submission" date="2018-06" db="EMBL/GenBank/DDBJ databases">
        <authorList>
            <consortium name="Pathogen Informatics"/>
            <person name="Doyle S."/>
        </authorList>
    </citation>
    <scope>NUCLEOTIDE SEQUENCE [LARGE SCALE GENOMIC DNA]</scope>
    <source>
        <strain evidence="2 3">NCTC11190</strain>
    </source>
</reference>
<dbReference type="AlphaFoldDB" id="A0A379MQL9"/>
<name>A0A379MQL9_9BACT</name>
<dbReference type="EC" id="2.4.-.-" evidence="2"/>
<keyword evidence="2" id="KW-0328">Glycosyltransferase</keyword>
<protein>
    <submittedName>
        <fullName evidence="2">dTDP-Rha:alpha-D-GlcNAc-pyrophosphate polyprenol, alpha-3-L-rhamnosyltransferase</fullName>
        <ecNumber evidence="2">2.4.-.-</ecNumber>
    </submittedName>
</protein>
<evidence type="ECO:0000259" key="1">
    <source>
        <dbReference type="Pfam" id="PF00535"/>
    </source>
</evidence>
<proteinExistence type="predicted"/>
<dbReference type="PANTHER" id="PTHR43179:SF7">
    <property type="entry name" value="RHAMNOSYLTRANSFERASE WBBL"/>
    <property type="match status" value="1"/>
</dbReference>
<dbReference type="Gene3D" id="3.90.550.10">
    <property type="entry name" value="Spore Coat Polysaccharide Biosynthesis Protein SpsA, Chain A"/>
    <property type="match status" value="1"/>
</dbReference>
<evidence type="ECO:0000313" key="3">
    <source>
        <dbReference type="Proteomes" id="UP000255233"/>
    </source>
</evidence>
<dbReference type="RefSeq" id="WP_051214247.1">
    <property type="nucleotide sequence ID" value="NZ_UGVL01000001.1"/>
</dbReference>
<dbReference type="Proteomes" id="UP000255233">
    <property type="component" value="Unassembled WGS sequence"/>
</dbReference>
<dbReference type="PANTHER" id="PTHR43179">
    <property type="entry name" value="RHAMNOSYLTRANSFERASE WBBL"/>
    <property type="match status" value="1"/>
</dbReference>
<feature type="domain" description="Glycosyltransferase 2-like" evidence="1">
    <location>
        <begin position="6"/>
        <end position="130"/>
    </location>
</feature>
<dbReference type="STRING" id="880526.GCA_000427365_00400"/>
<keyword evidence="3" id="KW-1185">Reference proteome</keyword>
<dbReference type="CDD" id="cd04186">
    <property type="entry name" value="GT_2_like_c"/>
    <property type="match status" value="1"/>
</dbReference>
<organism evidence="2 3">
    <name type="scientific">Rikenella microfusus</name>
    <dbReference type="NCBI Taxonomy" id="28139"/>
    <lineage>
        <taxon>Bacteria</taxon>
        <taxon>Pseudomonadati</taxon>
        <taxon>Bacteroidota</taxon>
        <taxon>Bacteroidia</taxon>
        <taxon>Bacteroidales</taxon>
        <taxon>Rikenellaceae</taxon>
        <taxon>Rikenella</taxon>
    </lineage>
</organism>
<dbReference type="OrthoDB" id="9771846at2"/>
<sequence length="312" mass="35060">MIRTGIVIVSYNTCDLLRDCLRSVFAQTDRQKEGGFRVVVVDNGSEDGSAQMVRREFPETLCVEAEENLGFGRANNLGVERLEALYGRAEYLFFLNPDTVLLNDAVGILAGFLDRRPEAAVAGGNLYGADGVSPAQSFSPVHGLGWELTGLMPEGFKRLVWPAGTWFNYGTEPRRVGYVSGADLMVRREALDGKPAFDPDFFMYYEDMELCVRLRRDGWGVWSVPQARIVHLAGQSCAVSKRKFRMLSEAKYIYYGKVRGRFYARAVYALTQAGYRCHERLGRLTRNAAKSGRYGEWAAANRSAWRHFTEGI</sequence>
<dbReference type="InterPro" id="IPR001173">
    <property type="entry name" value="Glyco_trans_2-like"/>
</dbReference>
<gene>
    <name evidence="2" type="primary">wbbL_2</name>
    <name evidence="2" type="ORF">NCTC11190_01047</name>
</gene>
<dbReference type="GO" id="GO:0016757">
    <property type="term" value="F:glycosyltransferase activity"/>
    <property type="evidence" value="ECO:0007669"/>
    <property type="project" value="UniProtKB-KW"/>
</dbReference>
<dbReference type="InterPro" id="IPR029044">
    <property type="entry name" value="Nucleotide-diphossugar_trans"/>
</dbReference>